<dbReference type="EMBL" id="CP072759">
    <property type="protein sequence ID" value="QUC23827.1"/>
    <property type="molecule type" value="Genomic_DNA"/>
</dbReference>
<gene>
    <name evidence="2" type="ORF">UV8b_08068</name>
</gene>
<evidence type="ECO:0000256" key="1">
    <source>
        <dbReference type="SAM" id="MobiDB-lite"/>
    </source>
</evidence>
<evidence type="ECO:0000313" key="2">
    <source>
        <dbReference type="EMBL" id="QUC23827.1"/>
    </source>
</evidence>
<organism evidence="2 3">
    <name type="scientific">Ustilaginoidea virens</name>
    <name type="common">Rice false smut fungus</name>
    <name type="synonym">Villosiclava virens</name>
    <dbReference type="NCBI Taxonomy" id="1159556"/>
    <lineage>
        <taxon>Eukaryota</taxon>
        <taxon>Fungi</taxon>
        <taxon>Dikarya</taxon>
        <taxon>Ascomycota</taxon>
        <taxon>Pezizomycotina</taxon>
        <taxon>Sordariomycetes</taxon>
        <taxon>Hypocreomycetidae</taxon>
        <taxon>Hypocreales</taxon>
        <taxon>Clavicipitaceae</taxon>
        <taxon>Ustilaginoidea</taxon>
    </lineage>
</organism>
<name>A0A8E5MLK3_USTVR</name>
<proteinExistence type="predicted"/>
<accession>A0A8E5MLK3</accession>
<dbReference type="GeneID" id="66068845"/>
<feature type="region of interest" description="Disordered" evidence="1">
    <location>
        <begin position="65"/>
        <end position="89"/>
    </location>
</feature>
<dbReference type="Proteomes" id="UP000027002">
    <property type="component" value="Chromosome 7"/>
</dbReference>
<protein>
    <submittedName>
        <fullName evidence="2">Uncharacterized protein</fullName>
    </submittedName>
</protein>
<dbReference type="KEGG" id="uvi:66068845"/>
<sequence>MAGSAWTRRGCEANDSNDVVVEALNLKPPSTSARPRGDQMWHLQPLLRLTSSRDLILRRGKSTTYSLSGSNIMAPPPSDNGPKSATHGS</sequence>
<evidence type="ECO:0000313" key="3">
    <source>
        <dbReference type="Proteomes" id="UP000027002"/>
    </source>
</evidence>
<keyword evidence="3" id="KW-1185">Reference proteome</keyword>
<dbReference type="AlphaFoldDB" id="A0A8E5MLK3"/>
<dbReference type="RefSeq" id="XP_043001500.1">
    <property type="nucleotide sequence ID" value="XM_043145565.1"/>
</dbReference>
<reference evidence="2" key="1">
    <citation type="submission" date="2020-03" db="EMBL/GenBank/DDBJ databases">
        <title>A mixture of massive structural variations and highly conserved coding sequences in Ustilaginoidea virens genome.</title>
        <authorList>
            <person name="Zhang K."/>
            <person name="Zhao Z."/>
            <person name="Zhang Z."/>
            <person name="Li Y."/>
            <person name="Hsiang T."/>
            <person name="Sun W."/>
        </authorList>
    </citation>
    <scope>NUCLEOTIDE SEQUENCE</scope>
    <source>
        <strain evidence="2">UV-8b</strain>
    </source>
</reference>